<gene>
    <name evidence="2" type="ORF">GCM10023188_46870</name>
</gene>
<feature type="transmembrane region" description="Helical" evidence="1">
    <location>
        <begin position="54"/>
        <end position="77"/>
    </location>
</feature>
<keyword evidence="1" id="KW-1133">Transmembrane helix</keyword>
<feature type="transmembrane region" description="Helical" evidence="1">
    <location>
        <begin position="21"/>
        <end position="42"/>
    </location>
</feature>
<evidence type="ECO:0000256" key="1">
    <source>
        <dbReference type="SAM" id="Phobius"/>
    </source>
</evidence>
<keyword evidence="3" id="KW-1185">Reference proteome</keyword>
<dbReference type="EMBL" id="BAABHC010000039">
    <property type="protein sequence ID" value="GAA4444635.1"/>
    <property type="molecule type" value="Genomic_DNA"/>
</dbReference>
<dbReference type="RefSeq" id="WP_345163146.1">
    <property type="nucleotide sequence ID" value="NZ_BAABHC010000039.1"/>
</dbReference>
<feature type="transmembrane region" description="Helical" evidence="1">
    <location>
        <begin position="89"/>
        <end position="109"/>
    </location>
</feature>
<evidence type="ECO:0000313" key="3">
    <source>
        <dbReference type="Proteomes" id="UP001500552"/>
    </source>
</evidence>
<protein>
    <submittedName>
        <fullName evidence="2">Uncharacterized protein</fullName>
    </submittedName>
</protein>
<evidence type="ECO:0000313" key="2">
    <source>
        <dbReference type="EMBL" id="GAA4444635.1"/>
    </source>
</evidence>
<keyword evidence="1" id="KW-0812">Transmembrane</keyword>
<keyword evidence="1" id="KW-0472">Membrane</keyword>
<name>A0ABP8M789_9BACT</name>
<organism evidence="2 3">
    <name type="scientific">Pontibacter saemangeumensis</name>
    <dbReference type="NCBI Taxonomy" id="1084525"/>
    <lineage>
        <taxon>Bacteria</taxon>
        <taxon>Pseudomonadati</taxon>
        <taxon>Bacteroidota</taxon>
        <taxon>Cytophagia</taxon>
        <taxon>Cytophagales</taxon>
        <taxon>Hymenobacteraceae</taxon>
        <taxon>Pontibacter</taxon>
    </lineage>
</organism>
<accession>A0ABP8M789</accession>
<reference evidence="3" key="1">
    <citation type="journal article" date="2019" name="Int. J. Syst. Evol. Microbiol.">
        <title>The Global Catalogue of Microorganisms (GCM) 10K type strain sequencing project: providing services to taxonomists for standard genome sequencing and annotation.</title>
        <authorList>
            <consortium name="The Broad Institute Genomics Platform"/>
            <consortium name="The Broad Institute Genome Sequencing Center for Infectious Disease"/>
            <person name="Wu L."/>
            <person name="Ma J."/>
        </authorList>
    </citation>
    <scope>NUCLEOTIDE SEQUENCE [LARGE SCALE GENOMIC DNA]</scope>
    <source>
        <strain evidence="3">JCM 17926</strain>
    </source>
</reference>
<comment type="caution">
    <text evidence="2">The sequence shown here is derived from an EMBL/GenBank/DDBJ whole genome shotgun (WGS) entry which is preliminary data.</text>
</comment>
<sequence length="186" mass="21465">MNNENLKKVKKKRIQSPKSQRYWVIDVFAFLTCFAAMFGLGAVSFDNILKSTQFFIVFAFAGFLFSLILVLVLFSILPEFKVYEKNSKYVSTSLIFIGLTMLVPEISAFTNDKLSSTAECSDYLIERKSSGGRRTKAHWLYVTINGKEERIELYKPKWERYKENGLISLCIARGFLGFEFIRISNK</sequence>
<dbReference type="Proteomes" id="UP001500552">
    <property type="component" value="Unassembled WGS sequence"/>
</dbReference>
<proteinExistence type="predicted"/>